<evidence type="ECO:0000256" key="1">
    <source>
        <dbReference type="ARBA" id="ARBA00034120"/>
    </source>
</evidence>
<comment type="similarity">
    <text evidence="1">Belongs to the bacterial reverse transcriptase family.</text>
</comment>
<reference evidence="3" key="1">
    <citation type="journal article" date="2022" name="Cell">
        <title>Design, construction, and in vivo augmentation of a complex gut microbiome.</title>
        <authorList>
            <person name="Cheng A.G."/>
            <person name="Ho P.Y."/>
            <person name="Aranda-Diaz A."/>
            <person name="Jain S."/>
            <person name="Yu F.B."/>
            <person name="Meng X."/>
            <person name="Wang M."/>
            <person name="Iakiviak M."/>
            <person name="Nagashima K."/>
            <person name="Zhao A."/>
            <person name="Murugkar P."/>
            <person name="Patil A."/>
            <person name="Atabakhsh K."/>
            <person name="Weakley A."/>
            <person name="Yan J."/>
            <person name="Brumbaugh A.R."/>
            <person name="Higginbottom S."/>
            <person name="Dimas A."/>
            <person name="Shiver A.L."/>
            <person name="Deutschbauer A."/>
            <person name="Neff N."/>
            <person name="Sonnenburg J.L."/>
            <person name="Huang K.C."/>
            <person name="Fischbach M.A."/>
        </authorList>
    </citation>
    <scope>NUCLEOTIDE SEQUENCE</scope>
    <source>
        <strain evidence="3">AP11</strain>
    </source>
</reference>
<dbReference type="CDD" id="cd01646">
    <property type="entry name" value="RT_Bac_retron_I"/>
    <property type="match status" value="1"/>
</dbReference>
<dbReference type="Proteomes" id="UP001059295">
    <property type="component" value="Chromosome"/>
</dbReference>
<gene>
    <name evidence="3" type="ORF">NQ491_04370</name>
</gene>
<keyword evidence="3" id="KW-0548">Nucleotidyltransferase</keyword>
<dbReference type="EMBL" id="CP102294">
    <property type="protein sequence ID" value="UWN58268.1"/>
    <property type="molecule type" value="Genomic_DNA"/>
</dbReference>
<feature type="domain" description="Reverse transcriptase" evidence="2">
    <location>
        <begin position="1"/>
        <end position="274"/>
    </location>
</feature>
<dbReference type="InterPro" id="IPR000477">
    <property type="entry name" value="RT_dom"/>
</dbReference>
<dbReference type="InterPro" id="IPR043502">
    <property type="entry name" value="DNA/RNA_pol_sf"/>
</dbReference>
<keyword evidence="3" id="KW-0808">Transferase</keyword>
<protein>
    <submittedName>
        <fullName evidence="3">RNA-directed DNA polymerase</fullName>
    </submittedName>
</protein>
<dbReference type="PROSITE" id="PS50878">
    <property type="entry name" value="RT_POL"/>
    <property type="match status" value="1"/>
</dbReference>
<dbReference type="SUPFAM" id="SSF56672">
    <property type="entry name" value="DNA/RNA polymerases"/>
    <property type="match status" value="1"/>
</dbReference>
<accession>A0ABY5V2N4</accession>
<evidence type="ECO:0000313" key="3">
    <source>
        <dbReference type="EMBL" id="UWN58268.1"/>
    </source>
</evidence>
<dbReference type="Pfam" id="PF00078">
    <property type="entry name" value="RVT_1"/>
    <property type="match status" value="1"/>
</dbReference>
<dbReference type="PANTHER" id="PTHR34047:SF8">
    <property type="entry name" value="PROTEIN YKFC"/>
    <property type="match status" value="1"/>
</dbReference>
<sequence>MKRIGNLYERIIAVENLQLADQKARRGKLRSYGVRRHDKNREANTLALHEALKNKTFKTSKYETFIIKDPKEREIYRLPYFPDRIVHHAIMNILEPIWVSVFTTDTFSCIKNRGINGCMLKVDKALKDVENTRYCLKIDVKKFYPSIDHDVLKQIVRRKIKCPDTLALLDQIIDSAAGVPIGNYLSQYFANLFLAYFDHWIKEEVGVKYYFRYADDMVFLHKDKAFLHDLLTQIDAYLRDNLHLTIKANYQVFPIAKNRSDKHGRGLDFVGFVFYHEHKLIRKSIKKNFCRAVARLNKQPNLSAKDYKQGVCSWLGWAKHSNSKHLLKTIIKPSFYGNL</sequence>
<evidence type="ECO:0000313" key="4">
    <source>
        <dbReference type="Proteomes" id="UP001059295"/>
    </source>
</evidence>
<organism evidence="3 4">
    <name type="scientific">Alistipes ihumii AP11</name>
    <dbReference type="NCBI Taxonomy" id="1211813"/>
    <lineage>
        <taxon>Bacteria</taxon>
        <taxon>Pseudomonadati</taxon>
        <taxon>Bacteroidota</taxon>
        <taxon>Bacteroidia</taxon>
        <taxon>Bacteroidales</taxon>
        <taxon>Rikenellaceae</taxon>
        <taxon>Alistipes</taxon>
    </lineage>
</organism>
<keyword evidence="4" id="KW-1185">Reference proteome</keyword>
<dbReference type="GO" id="GO:0003964">
    <property type="term" value="F:RNA-directed DNA polymerase activity"/>
    <property type="evidence" value="ECO:0007669"/>
    <property type="project" value="UniProtKB-KW"/>
</dbReference>
<name>A0ABY5V2N4_9BACT</name>
<proteinExistence type="inferred from homology"/>
<evidence type="ECO:0000259" key="2">
    <source>
        <dbReference type="PROSITE" id="PS50878"/>
    </source>
</evidence>
<dbReference type="InterPro" id="IPR051083">
    <property type="entry name" value="GrpII_Intron_Splice-Mob/Def"/>
</dbReference>
<keyword evidence="3" id="KW-0695">RNA-directed DNA polymerase</keyword>
<dbReference type="PANTHER" id="PTHR34047">
    <property type="entry name" value="NUCLEAR INTRON MATURASE 1, MITOCHONDRIAL-RELATED"/>
    <property type="match status" value="1"/>
</dbReference>